<protein>
    <submittedName>
        <fullName evidence="2">DUF393 domain-containing protein</fullName>
    </submittedName>
</protein>
<keyword evidence="3" id="KW-1185">Reference proteome</keyword>
<dbReference type="InterPro" id="IPR007263">
    <property type="entry name" value="DCC1-like"/>
</dbReference>
<reference evidence="2 3" key="1">
    <citation type="submission" date="2022-04" db="EMBL/GenBank/DDBJ databases">
        <title>Streptomyces sp. nov. LCR6-01 isolated from Lichen of Dirinaria sp.</title>
        <authorList>
            <person name="Kanchanasin P."/>
            <person name="Tanasupawat S."/>
            <person name="Phongsopitanun W."/>
        </authorList>
    </citation>
    <scope>NUCLEOTIDE SEQUENCE [LARGE SCALE GENOMIC DNA]</scope>
    <source>
        <strain evidence="2 3">LCR6-01</strain>
    </source>
</reference>
<organism evidence="2 3">
    <name type="scientific">Streptomyces lichenis</name>
    <dbReference type="NCBI Taxonomy" id="2306967"/>
    <lineage>
        <taxon>Bacteria</taxon>
        <taxon>Bacillati</taxon>
        <taxon>Actinomycetota</taxon>
        <taxon>Actinomycetes</taxon>
        <taxon>Kitasatosporales</taxon>
        <taxon>Streptomycetaceae</taxon>
        <taxon>Streptomyces</taxon>
    </lineage>
</organism>
<proteinExistence type="predicted"/>
<sequence length="163" mass="17411">MTHPAQPAPAPPPVRRLTVLYDARCPLCVQLRGWLARQRQRVPLDFVPAGSAEARHRFPRLDHRATLEEITVIGDAGQVYRSEAAWITCLWALDGYRATAHRLATPAGLPLARATVLAAARLRAARTGGNGPDGCAEGRCVPGHGGAPGRGWDRRGGPVPPPG</sequence>
<dbReference type="Pfam" id="PF04134">
    <property type="entry name" value="DCC1-like"/>
    <property type="match status" value="1"/>
</dbReference>
<evidence type="ECO:0000313" key="2">
    <source>
        <dbReference type="EMBL" id="MCK8677144.1"/>
    </source>
</evidence>
<evidence type="ECO:0000256" key="1">
    <source>
        <dbReference type="SAM" id="MobiDB-lite"/>
    </source>
</evidence>
<name>A0ABT0I751_9ACTN</name>
<comment type="caution">
    <text evidence="2">The sequence shown here is derived from an EMBL/GenBank/DDBJ whole genome shotgun (WGS) entry which is preliminary data.</text>
</comment>
<feature type="region of interest" description="Disordered" evidence="1">
    <location>
        <begin position="127"/>
        <end position="163"/>
    </location>
</feature>
<dbReference type="RefSeq" id="WP_248632378.1">
    <property type="nucleotide sequence ID" value="NZ_JALPTH010000005.1"/>
</dbReference>
<accession>A0ABT0I751</accession>
<dbReference type="EMBL" id="JALPTH010000005">
    <property type="protein sequence ID" value="MCK8677144.1"/>
    <property type="molecule type" value="Genomic_DNA"/>
</dbReference>
<gene>
    <name evidence="2" type="ORF">M1O15_07015</name>
</gene>
<evidence type="ECO:0000313" key="3">
    <source>
        <dbReference type="Proteomes" id="UP001522868"/>
    </source>
</evidence>
<dbReference type="Proteomes" id="UP001522868">
    <property type="component" value="Unassembled WGS sequence"/>
</dbReference>